<reference evidence="2" key="2">
    <citation type="journal article" date="2020" name="Microorganisms">
        <title>Osmotic Adaptation and Compatible Solute Biosynthesis of Phototrophic Bacteria as Revealed from Genome Analyses.</title>
        <authorList>
            <person name="Imhoff J.F."/>
            <person name="Rahn T."/>
            <person name="Kunzel S."/>
            <person name="Keller A."/>
            <person name="Neulinger S.C."/>
        </authorList>
    </citation>
    <scope>NUCLEOTIDE SEQUENCE</scope>
    <source>
        <strain evidence="2">DSM 11080</strain>
    </source>
</reference>
<keyword evidence="3" id="KW-1185">Reference proteome</keyword>
<sequence>MTRRDHRRNGWLAVSFIVCLGTTGLAAAAEEQAPSRLELICREQPMRAVSFGEPGEVSYGEQPPQEAEPVMLTVTKTAPGEDFHFDYASIEAGRPYLAVEEAIWISGKQIEAQEGRFKINLDNLVMTLTETDPDGSARFRRFQCEEEGASQ</sequence>
<feature type="signal peptide" evidence="1">
    <location>
        <begin position="1"/>
        <end position="28"/>
    </location>
</feature>
<dbReference type="Proteomes" id="UP001296776">
    <property type="component" value="Unassembled WGS sequence"/>
</dbReference>
<feature type="chain" id="PRO_5042615315" evidence="1">
    <location>
        <begin position="29"/>
        <end position="151"/>
    </location>
</feature>
<reference evidence="2" key="1">
    <citation type="submission" date="2017-08" db="EMBL/GenBank/DDBJ databases">
        <authorList>
            <person name="Imhoff J.F."/>
            <person name="Rahn T."/>
            <person name="Kuenzel S."/>
            <person name="Neulinger S.C."/>
        </authorList>
    </citation>
    <scope>NUCLEOTIDE SEQUENCE</scope>
    <source>
        <strain evidence="2">DSM 11080</strain>
    </source>
</reference>
<gene>
    <name evidence="2" type="ORF">CKO40_17420</name>
</gene>
<proteinExistence type="predicted"/>
<name>A0AAJ0XBD9_9GAMM</name>
<keyword evidence="1" id="KW-0732">Signal</keyword>
<evidence type="ECO:0000313" key="2">
    <source>
        <dbReference type="EMBL" id="MBK1706278.1"/>
    </source>
</evidence>
<evidence type="ECO:0000256" key="1">
    <source>
        <dbReference type="SAM" id="SignalP"/>
    </source>
</evidence>
<accession>A0AAJ0XBD9</accession>
<dbReference type="RefSeq" id="WP_200347731.1">
    <property type="nucleotide sequence ID" value="NZ_NRSJ01000038.1"/>
</dbReference>
<protein>
    <submittedName>
        <fullName evidence="2">Uncharacterized protein</fullName>
    </submittedName>
</protein>
<dbReference type="EMBL" id="NRSJ01000038">
    <property type="protein sequence ID" value="MBK1706278.1"/>
    <property type="molecule type" value="Genomic_DNA"/>
</dbReference>
<comment type="caution">
    <text evidence="2">The sequence shown here is derived from an EMBL/GenBank/DDBJ whole genome shotgun (WGS) entry which is preliminary data.</text>
</comment>
<dbReference type="AlphaFoldDB" id="A0AAJ0XBD9"/>
<organism evidence="2 3">
    <name type="scientific">Halochromatium glycolicum</name>
    <dbReference type="NCBI Taxonomy" id="85075"/>
    <lineage>
        <taxon>Bacteria</taxon>
        <taxon>Pseudomonadati</taxon>
        <taxon>Pseudomonadota</taxon>
        <taxon>Gammaproteobacteria</taxon>
        <taxon>Chromatiales</taxon>
        <taxon>Chromatiaceae</taxon>
        <taxon>Halochromatium</taxon>
    </lineage>
</organism>
<evidence type="ECO:0000313" key="3">
    <source>
        <dbReference type="Proteomes" id="UP001296776"/>
    </source>
</evidence>